<reference evidence="2" key="2">
    <citation type="submission" date="2023-04" db="EMBL/GenBank/DDBJ databases">
        <authorList>
            <person name="Bu L."/>
            <person name="Lu L."/>
            <person name="Laidemitt M.R."/>
            <person name="Zhang S.M."/>
            <person name="Mutuku M."/>
            <person name="Mkoji G."/>
            <person name="Steinauer M."/>
            <person name="Loker E.S."/>
        </authorList>
    </citation>
    <scope>NUCLEOTIDE SEQUENCE</scope>
    <source>
        <strain evidence="2">KasaAsao</strain>
        <tissue evidence="2">Whole Snail</tissue>
    </source>
</reference>
<comment type="caution">
    <text evidence="2">The sequence shown here is derived from an EMBL/GenBank/DDBJ whole genome shotgun (WGS) entry which is preliminary data.</text>
</comment>
<dbReference type="EMBL" id="JASAOG010000353">
    <property type="protein sequence ID" value="KAK0040099.1"/>
    <property type="molecule type" value="Genomic_DNA"/>
</dbReference>
<proteinExistence type="predicted"/>
<feature type="chain" id="PRO_5042285068" evidence="1">
    <location>
        <begin position="21"/>
        <end position="70"/>
    </location>
</feature>
<gene>
    <name evidence="2" type="ORF">Bpfe_030482</name>
</gene>
<organism evidence="2 3">
    <name type="scientific">Biomphalaria pfeifferi</name>
    <name type="common">Bloodfluke planorb</name>
    <name type="synonym">Freshwater snail</name>
    <dbReference type="NCBI Taxonomy" id="112525"/>
    <lineage>
        <taxon>Eukaryota</taxon>
        <taxon>Metazoa</taxon>
        <taxon>Spiralia</taxon>
        <taxon>Lophotrochozoa</taxon>
        <taxon>Mollusca</taxon>
        <taxon>Gastropoda</taxon>
        <taxon>Heterobranchia</taxon>
        <taxon>Euthyneura</taxon>
        <taxon>Panpulmonata</taxon>
        <taxon>Hygrophila</taxon>
        <taxon>Lymnaeoidea</taxon>
        <taxon>Planorbidae</taxon>
        <taxon>Biomphalaria</taxon>
    </lineage>
</organism>
<sequence>MHEACAAVVLFTSTLWTCSAVIPCLSPVLMSVMDGKVSWQNVTFLTSWPILLQAMDLIVYPVSGERDLTA</sequence>
<evidence type="ECO:0000313" key="2">
    <source>
        <dbReference type="EMBL" id="KAK0040099.1"/>
    </source>
</evidence>
<evidence type="ECO:0000313" key="3">
    <source>
        <dbReference type="Proteomes" id="UP001233172"/>
    </source>
</evidence>
<keyword evidence="1" id="KW-0732">Signal</keyword>
<feature type="signal peptide" evidence="1">
    <location>
        <begin position="1"/>
        <end position="20"/>
    </location>
</feature>
<keyword evidence="3" id="KW-1185">Reference proteome</keyword>
<reference evidence="2" key="1">
    <citation type="journal article" date="2023" name="PLoS Negl. Trop. Dis.">
        <title>A genome sequence for Biomphalaria pfeifferi, the major vector snail for the human-infecting parasite Schistosoma mansoni.</title>
        <authorList>
            <person name="Bu L."/>
            <person name="Lu L."/>
            <person name="Laidemitt M.R."/>
            <person name="Zhang S.M."/>
            <person name="Mutuku M."/>
            <person name="Mkoji G."/>
            <person name="Steinauer M."/>
            <person name="Loker E.S."/>
        </authorList>
    </citation>
    <scope>NUCLEOTIDE SEQUENCE</scope>
    <source>
        <strain evidence="2">KasaAsao</strain>
    </source>
</reference>
<name>A0AAD8EVA7_BIOPF</name>
<dbReference type="AlphaFoldDB" id="A0AAD8EVA7"/>
<dbReference type="Proteomes" id="UP001233172">
    <property type="component" value="Unassembled WGS sequence"/>
</dbReference>
<accession>A0AAD8EVA7</accession>
<protein>
    <submittedName>
        <fullName evidence="2">Uncharacterized protein</fullName>
    </submittedName>
</protein>
<evidence type="ECO:0000256" key="1">
    <source>
        <dbReference type="SAM" id="SignalP"/>
    </source>
</evidence>